<dbReference type="CDD" id="cd18081">
    <property type="entry name" value="RlmH-like"/>
    <property type="match status" value="1"/>
</dbReference>
<feature type="binding site" evidence="5">
    <location>
        <position position="108"/>
    </location>
    <ligand>
        <name>S-adenosyl-L-methionine</name>
        <dbReference type="ChEBI" id="CHEBI:59789"/>
    </ligand>
</feature>
<dbReference type="EMBL" id="JBHTHQ010000021">
    <property type="protein sequence ID" value="MFD0705071.1"/>
    <property type="molecule type" value="Genomic_DNA"/>
</dbReference>
<evidence type="ECO:0000313" key="6">
    <source>
        <dbReference type="EMBL" id="MFD0705071.1"/>
    </source>
</evidence>
<name>A0ABW2Y5Q2_9BIFI</name>
<dbReference type="GO" id="GO:0008168">
    <property type="term" value="F:methyltransferase activity"/>
    <property type="evidence" value="ECO:0007669"/>
    <property type="project" value="UniProtKB-KW"/>
</dbReference>
<dbReference type="Proteomes" id="UP001597036">
    <property type="component" value="Unassembled WGS sequence"/>
</dbReference>
<accession>A0ABW2Y5Q2</accession>
<sequence length="159" mass="18394">MNIKIICVGKLKEKYWKLAIEEYKKRLGAYCTFDIIELPDEKTPDKASDKEDMLILDKEGERILRKIDDRDYVIALAIEGKLVTSEDIAQRIEECGLRGQSKIDFVVGGSLGLSHRVKSRANELMSFGRITMPHQLARVVLSEQIYRAYRIMHHQAYHK</sequence>
<dbReference type="InterPro" id="IPR003742">
    <property type="entry name" value="RlmH-like"/>
</dbReference>
<dbReference type="Pfam" id="PF02590">
    <property type="entry name" value="SPOUT_MTase"/>
    <property type="match status" value="1"/>
</dbReference>
<feature type="binding site" evidence="5">
    <location>
        <begin position="127"/>
        <end position="132"/>
    </location>
    <ligand>
        <name>S-adenosyl-L-methionine</name>
        <dbReference type="ChEBI" id="CHEBI:59789"/>
    </ligand>
</feature>
<keyword evidence="1 5" id="KW-0489">Methyltransferase</keyword>
<dbReference type="Gene3D" id="3.40.1280.10">
    <property type="match status" value="1"/>
</dbReference>
<organism evidence="6 7">
    <name type="scientific">Alloscardovia venturai</name>
    <dbReference type="NCBI Taxonomy" id="1769421"/>
    <lineage>
        <taxon>Bacteria</taxon>
        <taxon>Bacillati</taxon>
        <taxon>Actinomycetota</taxon>
        <taxon>Actinomycetes</taxon>
        <taxon>Bifidobacteriales</taxon>
        <taxon>Bifidobacteriaceae</taxon>
        <taxon>Alloscardovia</taxon>
    </lineage>
</organism>
<comment type="caution">
    <text evidence="6">The sequence shown here is derived from an EMBL/GenBank/DDBJ whole genome shotgun (WGS) entry which is preliminary data.</text>
</comment>
<comment type="similarity">
    <text evidence="4 5">Belongs to the RNA methyltransferase RlmH family.</text>
</comment>
<dbReference type="SUPFAM" id="SSF75217">
    <property type="entry name" value="alpha/beta knot"/>
    <property type="match status" value="1"/>
</dbReference>
<dbReference type="PIRSF" id="PIRSF004505">
    <property type="entry name" value="MT_bac"/>
    <property type="match status" value="1"/>
</dbReference>
<keyword evidence="2 5" id="KW-0808">Transferase</keyword>
<keyword evidence="5" id="KW-0698">rRNA processing</keyword>
<dbReference type="NCBIfam" id="NF000985">
    <property type="entry name" value="PRK00103.1-3"/>
    <property type="match status" value="1"/>
</dbReference>
<comment type="catalytic activity">
    <reaction evidence="5">
        <text>pseudouridine(1915) in 23S rRNA + S-adenosyl-L-methionine = N(3)-methylpseudouridine(1915) in 23S rRNA + S-adenosyl-L-homocysteine + H(+)</text>
        <dbReference type="Rhea" id="RHEA:42752"/>
        <dbReference type="Rhea" id="RHEA-COMP:10221"/>
        <dbReference type="Rhea" id="RHEA-COMP:10222"/>
        <dbReference type="ChEBI" id="CHEBI:15378"/>
        <dbReference type="ChEBI" id="CHEBI:57856"/>
        <dbReference type="ChEBI" id="CHEBI:59789"/>
        <dbReference type="ChEBI" id="CHEBI:65314"/>
        <dbReference type="ChEBI" id="CHEBI:74486"/>
        <dbReference type="EC" id="2.1.1.177"/>
    </reaction>
</comment>
<proteinExistence type="inferred from homology"/>
<gene>
    <name evidence="5 6" type="primary">rlmH</name>
    <name evidence="6" type="ORF">ACFQY8_04855</name>
</gene>
<dbReference type="EC" id="2.1.1.177" evidence="5"/>
<comment type="subunit">
    <text evidence="5">Homodimer.</text>
</comment>
<dbReference type="NCBIfam" id="TIGR00246">
    <property type="entry name" value="tRNA_RlmH_YbeA"/>
    <property type="match status" value="1"/>
</dbReference>
<comment type="subcellular location">
    <subcellularLocation>
        <location evidence="5">Cytoplasm</location>
    </subcellularLocation>
</comment>
<dbReference type="InterPro" id="IPR029026">
    <property type="entry name" value="tRNA_m1G_MTases_N"/>
</dbReference>
<evidence type="ECO:0000256" key="3">
    <source>
        <dbReference type="ARBA" id="ARBA00022691"/>
    </source>
</evidence>
<reference evidence="7" key="1">
    <citation type="journal article" date="2019" name="Int. J. Syst. Evol. Microbiol.">
        <title>The Global Catalogue of Microorganisms (GCM) 10K type strain sequencing project: providing services to taxonomists for standard genome sequencing and annotation.</title>
        <authorList>
            <consortium name="The Broad Institute Genomics Platform"/>
            <consortium name="The Broad Institute Genome Sequencing Center for Infectious Disease"/>
            <person name="Wu L."/>
            <person name="Ma J."/>
        </authorList>
    </citation>
    <scope>NUCLEOTIDE SEQUENCE [LARGE SCALE GENOMIC DNA]</scope>
    <source>
        <strain evidence="7">CCM 8604</strain>
    </source>
</reference>
<keyword evidence="5" id="KW-0963">Cytoplasm</keyword>
<evidence type="ECO:0000256" key="1">
    <source>
        <dbReference type="ARBA" id="ARBA00022603"/>
    </source>
</evidence>
<feature type="binding site" evidence="5">
    <location>
        <position position="76"/>
    </location>
    <ligand>
        <name>S-adenosyl-L-methionine</name>
        <dbReference type="ChEBI" id="CHEBI:59789"/>
    </ligand>
</feature>
<dbReference type="PANTHER" id="PTHR33603:SF1">
    <property type="entry name" value="RIBOSOMAL RNA LARGE SUBUNIT METHYLTRANSFERASE H"/>
    <property type="match status" value="1"/>
</dbReference>
<dbReference type="InterPro" id="IPR029028">
    <property type="entry name" value="Alpha/beta_knot_MTases"/>
</dbReference>
<keyword evidence="7" id="KW-1185">Reference proteome</keyword>
<dbReference type="HAMAP" id="MF_00658">
    <property type="entry name" value="23SrRNA_methyltr_H"/>
    <property type="match status" value="1"/>
</dbReference>
<evidence type="ECO:0000313" key="7">
    <source>
        <dbReference type="Proteomes" id="UP001597036"/>
    </source>
</evidence>
<dbReference type="PANTHER" id="PTHR33603">
    <property type="entry name" value="METHYLTRANSFERASE"/>
    <property type="match status" value="1"/>
</dbReference>
<dbReference type="RefSeq" id="WP_377938768.1">
    <property type="nucleotide sequence ID" value="NZ_JBHTHQ010000021.1"/>
</dbReference>
<keyword evidence="3 5" id="KW-0949">S-adenosyl-L-methionine</keyword>
<evidence type="ECO:0000256" key="2">
    <source>
        <dbReference type="ARBA" id="ARBA00022679"/>
    </source>
</evidence>
<dbReference type="GO" id="GO:0032259">
    <property type="term" value="P:methylation"/>
    <property type="evidence" value="ECO:0007669"/>
    <property type="project" value="UniProtKB-KW"/>
</dbReference>
<comment type="function">
    <text evidence="5">Specifically methylates the pseudouridine at position 1915 (m3Psi1915) in 23S rRNA.</text>
</comment>
<evidence type="ECO:0000256" key="4">
    <source>
        <dbReference type="ARBA" id="ARBA00038303"/>
    </source>
</evidence>
<protein>
    <recommendedName>
        <fullName evidence="5">Ribosomal RNA large subunit methyltransferase H</fullName>
        <ecNumber evidence="5">2.1.1.177</ecNumber>
    </recommendedName>
    <alternativeName>
        <fullName evidence="5">23S rRNA (pseudouridine1915-N3)-methyltransferase</fullName>
    </alternativeName>
    <alternativeName>
        <fullName evidence="5">23S rRNA m3Psi1915 methyltransferase</fullName>
    </alternativeName>
    <alternativeName>
        <fullName evidence="5">rRNA (pseudouridine-N3-)-methyltransferase RlmH</fullName>
    </alternativeName>
</protein>
<evidence type="ECO:0000256" key="5">
    <source>
        <dbReference type="HAMAP-Rule" id="MF_00658"/>
    </source>
</evidence>